<evidence type="ECO:0000256" key="4">
    <source>
        <dbReference type="ARBA" id="ARBA00023136"/>
    </source>
</evidence>
<dbReference type="Pfam" id="PF07291">
    <property type="entry name" value="MauE"/>
    <property type="match status" value="1"/>
</dbReference>
<evidence type="ECO:0000313" key="7">
    <source>
        <dbReference type="EMBL" id="MBA2117624.1"/>
    </source>
</evidence>
<evidence type="ECO:0000256" key="1">
    <source>
        <dbReference type="ARBA" id="ARBA00004141"/>
    </source>
</evidence>
<comment type="subcellular location">
    <subcellularLocation>
        <location evidence="1">Membrane</location>
        <topology evidence="1">Multi-pass membrane protein</topology>
    </subcellularLocation>
</comment>
<keyword evidence="2 5" id="KW-0812">Transmembrane</keyword>
<feature type="transmembrane region" description="Helical" evidence="5">
    <location>
        <begin position="208"/>
        <end position="229"/>
    </location>
</feature>
<dbReference type="AlphaFoldDB" id="A0A7V8VAC6"/>
<sequence length="424" mass="47475">MTSQETIEARSAADRAFFLYQRLVALFLLLLIGVTYPLWIDQTQFPAVPVIQGLCAVPGLVDIILWGTLIALLIAIQWLGPRSQMSPKLWLATSLVLVLCFALNQHRFQPWAYQFAVLGLIFGLAPPRNAWQMTIWISLSIYFYSAVSKLDPSFVNELGSDFMLTISSIAGFPMSQDQLASWKWLALGFPIFELIAFFLLLIPRTRKLGIAAACLMHVGLILVLGPVGLSHSWGVLIWNVFFITQTILLFGFPQPSETSDTAPNATFRLSAARAICVLVIIFPTFEIVGLGDPWPAWGLYASHVGRTHLFLSRHAVNHLPEPWRKFVDTQASDDLFVPVQLEKWSLQTTGAPIYPGQRFSFAVARAFVTKTDTSRSVRLVIESPAGRFQDDREADTFAGDKIGMQADRRFWLNTKPRDAFLEAP</sequence>
<feature type="transmembrane region" description="Helical" evidence="5">
    <location>
        <begin position="265"/>
        <end position="285"/>
    </location>
</feature>
<dbReference type="Proteomes" id="UP000551616">
    <property type="component" value="Unassembled WGS sequence"/>
</dbReference>
<evidence type="ECO:0000256" key="2">
    <source>
        <dbReference type="ARBA" id="ARBA00022692"/>
    </source>
</evidence>
<feature type="transmembrane region" description="Helical" evidence="5">
    <location>
        <begin position="88"/>
        <end position="105"/>
    </location>
</feature>
<feature type="transmembrane region" description="Helical" evidence="5">
    <location>
        <begin position="235"/>
        <end position="253"/>
    </location>
</feature>
<dbReference type="EMBL" id="JABRWO010000017">
    <property type="protein sequence ID" value="MBA2117624.1"/>
    <property type="molecule type" value="Genomic_DNA"/>
</dbReference>
<feature type="domain" description="Methylamine utilisation protein MauE" evidence="6">
    <location>
        <begin position="134"/>
        <end position="224"/>
    </location>
</feature>
<dbReference type="RefSeq" id="WP_207398999.1">
    <property type="nucleotide sequence ID" value="NZ_JABRWO010000017.1"/>
</dbReference>
<feature type="transmembrane region" description="Helical" evidence="5">
    <location>
        <begin position="51"/>
        <end position="76"/>
    </location>
</feature>
<evidence type="ECO:0000256" key="5">
    <source>
        <dbReference type="SAM" id="Phobius"/>
    </source>
</evidence>
<organism evidence="7 8">
    <name type="scientific">Bremerella alba</name>
    <dbReference type="NCBI Taxonomy" id="980252"/>
    <lineage>
        <taxon>Bacteria</taxon>
        <taxon>Pseudomonadati</taxon>
        <taxon>Planctomycetota</taxon>
        <taxon>Planctomycetia</taxon>
        <taxon>Pirellulales</taxon>
        <taxon>Pirellulaceae</taxon>
        <taxon>Bremerella</taxon>
    </lineage>
</organism>
<dbReference type="GO" id="GO:0016020">
    <property type="term" value="C:membrane"/>
    <property type="evidence" value="ECO:0007669"/>
    <property type="project" value="UniProtKB-SubCell"/>
</dbReference>
<name>A0A7V8VAC6_9BACT</name>
<protein>
    <recommendedName>
        <fullName evidence="6">Methylamine utilisation protein MauE domain-containing protein</fullName>
    </recommendedName>
</protein>
<accession>A0A7V8VAC6</accession>
<evidence type="ECO:0000256" key="3">
    <source>
        <dbReference type="ARBA" id="ARBA00022989"/>
    </source>
</evidence>
<keyword evidence="4 5" id="KW-0472">Membrane</keyword>
<reference evidence="7 8" key="1">
    <citation type="submission" date="2020-05" db="EMBL/GenBank/DDBJ databases">
        <title>Bremerella alba sp. nov., a novel planctomycete isolated from the surface of the macroalga Fucus spiralis.</title>
        <authorList>
            <person name="Godinho O."/>
            <person name="Botelho R."/>
            <person name="Albuquerque L."/>
            <person name="Wiegand S."/>
            <person name="Da Costa M.S."/>
            <person name="Lobo-Da-Cunha A."/>
            <person name="Jogler C."/>
            <person name="Lage O.M."/>
        </authorList>
    </citation>
    <scope>NUCLEOTIDE SEQUENCE [LARGE SCALE GENOMIC DNA]</scope>
    <source>
        <strain evidence="7 8">FF15</strain>
    </source>
</reference>
<proteinExistence type="predicted"/>
<evidence type="ECO:0000313" key="8">
    <source>
        <dbReference type="Proteomes" id="UP000551616"/>
    </source>
</evidence>
<keyword evidence="8" id="KW-1185">Reference proteome</keyword>
<keyword evidence="3 5" id="KW-1133">Transmembrane helix</keyword>
<feature type="transmembrane region" description="Helical" evidence="5">
    <location>
        <begin position="182"/>
        <end position="201"/>
    </location>
</feature>
<evidence type="ECO:0000259" key="6">
    <source>
        <dbReference type="Pfam" id="PF07291"/>
    </source>
</evidence>
<gene>
    <name evidence="7" type="ORF">HOV93_48240</name>
</gene>
<dbReference type="GO" id="GO:0030416">
    <property type="term" value="P:methylamine metabolic process"/>
    <property type="evidence" value="ECO:0007669"/>
    <property type="project" value="InterPro"/>
</dbReference>
<dbReference type="InterPro" id="IPR009908">
    <property type="entry name" value="Methylamine_util_MauE"/>
</dbReference>
<comment type="caution">
    <text evidence="7">The sequence shown here is derived from an EMBL/GenBank/DDBJ whole genome shotgun (WGS) entry which is preliminary data.</text>
</comment>
<feature type="transmembrane region" description="Helical" evidence="5">
    <location>
        <begin position="20"/>
        <end position="39"/>
    </location>
</feature>